<evidence type="ECO:0000313" key="2">
    <source>
        <dbReference type="EMBL" id="MQM07023.1"/>
    </source>
</evidence>
<dbReference type="Proteomes" id="UP000652761">
    <property type="component" value="Unassembled WGS sequence"/>
</dbReference>
<gene>
    <name evidence="2" type="ORF">Taro_039856</name>
</gene>
<evidence type="ECO:0000313" key="3">
    <source>
        <dbReference type="Proteomes" id="UP000652761"/>
    </source>
</evidence>
<keyword evidence="1" id="KW-1133">Transmembrane helix</keyword>
<keyword evidence="1" id="KW-0472">Membrane</keyword>
<feature type="transmembrane region" description="Helical" evidence="1">
    <location>
        <begin position="36"/>
        <end position="59"/>
    </location>
</feature>
<dbReference type="AlphaFoldDB" id="A0A843W7H5"/>
<accession>A0A843W7H5</accession>
<proteinExistence type="predicted"/>
<comment type="caution">
    <text evidence="2">The sequence shown here is derived from an EMBL/GenBank/DDBJ whole genome shotgun (WGS) entry which is preliminary data.</text>
</comment>
<organism evidence="2 3">
    <name type="scientific">Colocasia esculenta</name>
    <name type="common">Wild taro</name>
    <name type="synonym">Arum esculentum</name>
    <dbReference type="NCBI Taxonomy" id="4460"/>
    <lineage>
        <taxon>Eukaryota</taxon>
        <taxon>Viridiplantae</taxon>
        <taxon>Streptophyta</taxon>
        <taxon>Embryophyta</taxon>
        <taxon>Tracheophyta</taxon>
        <taxon>Spermatophyta</taxon>
        <taxon>Magnoliopsida</taxon>
        <taxon>Liliopsida</taxon>
        <taxon>Araceae</taxon>
        <taxon>Aroideae</taxon>
        <taxon>Colocasieae</taxon>
        <taxon>Colocasia</taxon>
    </lineage>
</organism>
<protein>
    <submittedName>
        <fullName evidence="2">Uncharacterized protein</fullName>
    </submittedName>
</protein>
<reference evidence="2" key="1">
    <citation type="submission" date="2017-07" db="EMBL/GenBank/DDBJ databases">
        <title>Taro Niue Genome Assembly and Annotation.</title>
        <authorList>
            <person name="Atibalentja N."/>
            <person name="Keating K."/>
            <person name="Fields C.J."/>
        </authorList>
    </citation>
    <scope>NUCLEOTIDE SEQUENCE</scope>
    <source>
        <strain evidence="2">Niue_2</strain>
        <tissue evidence="2">Leaf</tissue>
    </source>
</reference>
<feature type="transmembrane region" description="Helical" evidence="1">
    <location>
        <begin position="216"/>
        <end position="232"/>
    </location>
</feature>
<keyword evidence="1" id="KW-0812">Transmembrane</keyword>
<name>A0A843W7H5_COLES</name>
<feature type="transmembrane region" description="Helical" evidence="1">
    <location>
        <begin position="121"/>
        <end position="147"/>
    </location>
</feature>
<feature type="transmembrane region" description="Helical" evidence="1">
    <location>
        <begin position="90"/>
        <end position="109"/>
    </location>
</feature>
<dbReference type="EMBL" id="NMUH01003768">
    <property type="protein sequence ID" value="MQM07023.1"/>
    <property type="molecule type" value="Genomic_DNA"/>
</dbReference>
<sequence>MAVLKKGTSALLARPCRVAIRWLAFQQGPSVSCRRVLLLLLGAHAASVVAISLVLRLGFVVDLRVRAERAYVWCGLHRCRVVVYETGRRCPYLVGCPLVVGVCPCWMSPSCWGVSLLDVPLLLGCVLLAVCLALRACVPLGVVLCSVDVVARAKQMFVSHIAPLVERCNTYLLRCITWLPCVLVRFPKTFGCCPGEVRSQDCSGLISASCCATSRLGYAAVVLAVAFWWVFLERHLGGSGGGSPRTSCVASAGVCVLSVGYSAWVPSVKGGAFDRVSGRDAGQLCWWDFVCPCGLVVCFISHALHTLPDGGLVDVLSSTSAVVSFPVQVVDVLSCLALSTSDVFLGFASVPVPVEQVF</sequence>
<keyword evidence="3" id="KW-1185">Reference proteome</keyword>
<evidence type="ECO:0000256" key="1">
    <source>
        <dbReference type="SAM" id="Phobius"/>
    </source>
</evidence>